<comment type="similarity">
    <text evidence="2">Belongs to the GTP-binding SRP family.</text>
</comment>
<dbReference type="SUPFAM" id="SSF52540">
    <property type="entry name" value="P-loop containing nucleoside triphosphate hydrolases"/>
    <property type="match status" value="1"/>
</dbReference>
<dbReference type="SMART" id="SM00382">
    <property type="entry name" value="AAA"/>
    <property type="match status" value="1"/>
</dbReference>
<feature type="region of interest" description="Disordered" evidence="8">
    <location>
        <begin position="127"/>
        <end position="244"/>
    </location>
</feature>
<dbReference type="SUPFAM" id="SSF47364">
    <property type="entry name" value="Domain of the SRP/SRP receptor G-proteins"/>
    <property type="match status" value="1"/>
</dbReference>
<evidence type="ECO:0000256" key="4">
    <source>
        <dbReference type="ARBA" id="ARBA00022824"/>
    </source>
</evidence>
<reference evidence="10" key="2">
    <citation type="submission" date="2017-05" db="UniProtKB">
        <authorList>
            <consortium name="EnsemblMetazoa"/>
        </authorList>
    </citation>
    <scope>IDENTIFICATION</scope>
</reference>
<dbReference type="InterPro" id="IPR007222">
    <property type="entry name" value="Sig_recog_particle_rcpt_asu_N"/>
</dbReference>
<dbReference type="GO" id="GO:0006886">
    <property type="term" value="P:intracellular protein transport"/>
    <property type="evidence" value="ECO:0007669"/>
    <property type="project" value="InterPro"/>
</dbReference>
<accession>A0A1X7UYY5</accession>
<evidence type="ECO:0000256" key="1">
    <source>
        <dbReference type="ARBA" id="ARBA00004397"/>
    </source>
</evidence>
<dbReference type="PROSITE" id="PS00300">
    <property type="entry name" value="SRP54"/>
    <property type="match status" value="1"/>
</dbReference>
<evidence type="ECO:0000313" key="11">
    <source>
        <dbReference type="Proteomes" id="UP000007879"/>
    </source>
</evidence>
<keyword evidence="4" id="KW-0256">Endoplasmic reticulum</keyword>
<name>A0A1X7UYY5_AMPQE</name>
<dbReference type="Gene3D" id="3.30.450.60">
    <property type="match status" value="1"/>
</dbReference>
<dbReference type="PANTHER" id="PTHR43134">
    <property type="entry name" value="SIGNAL RECOGNITION PARTICLE RECEPTOR SUBUNIT ALPHA"/>
    <property type="match status" value="1"/>
</dbReference>
<dbReference type="OrthoDB" id="1727884at2759"/>
<dbReference type="PANTHER" id="PTHR43134:SF1">
    <property type="entry name" value="SIGNAL RECOGNITION PARTICLE RECEPTOR SUBUNIT ALPHA"/>
    <property type="match status" value="1"/>
</dbReference>
<feature type="domain" description="SRP54-type proteins GTP-binding" evidence="9">
    <location>
        <begin position="596"/>
        <end position="609"/>
    </location>
</feature>
<dbReference type="EnsemblMetazoa" id="XM_011405418.2">
    <property type="protein sequence ID" value="XP_011403720.1"/>
    <property type="gene ID" value="LOC100640620"/>
</dbReference>
<dbReference type="CDD" id="cd14826">
    <property type="entry name" value="SR_alpha_SRX"/>
    <property type="match status" value="1"/>
</dbReference>
<feature type="compositionally biased region" description="Low complexity" evidence="8">
    <location>
        <begin position="193"/>
        <end position="202"/>
    </location>
</feature>
<feature type="compositionally biased region" description="Basic residues" evidence="8">
    <location>
        <begin position="210"/>
        <end position="230"/>
    </location>
</feature>
<keyword evidence="5" id="KW-0342">GTP-binding</keyword>
<dbReference type="KEGG" id="aqu:100640620"/>
<dbReference type="Pfam" id="PF00448">
    <property type="entry name" value="SRP54"/>
    <property type="match status" value="1"/>
</dbReference>
<dbReference type="FunFam" id="3.30.450.60:FF:000015">
    <property type="entry name" value="Signal recognition particle receptor subunit alpha"/>
    <property type="match status" value="1"/>
</dbReference>
<evidence type="ECO:0000256" key="2">
    <source>
        <dbReference type="ARBA" id="ARBA00008531"/>
    </source>
</evidence>
<dbReference type="GO" id="GO:0005785">
    <property type="term" value="C:signal recognition particle receptor complex"/>
    <property type="evidence" value="ECO:0007669"/>
    <property type="project" value="InterPro"/>
</dbReference>
<gene>
    <name evidence="10" type="primary">100640620</name>
</gene>
<dbReference type="Gene3D" id="1.20.120.140">
    <property type="entry name" value="Signal recognition particle SRP54, nucleotide-binding domain"/>
    <property type="match status" value="1"/>
</dbReference>
<evidence type="ECO:0000259" key="9">
    <source>
        <dbReference type="PROSITE" id="PS00300"/>
    </source>
</evidence>
<dbReference type="GO" id="GO:0006614">
    <property type="term" value="P:SRP-dependent cotranslational protein targeting to membrane"/>
    <property type="evidence" value="ECO:0007669"/>
    <property type="project" value="InterPro"/>
</dbReference>
<dbReference type="Proteomes" id="UP000007879">
    <property type="component" value="Unassembled WGS sequence"/>
</dbReference>
<feature type="compositionally biased region" description="Basic and acidic residues" evidence="8">
    <location>
        <begin position="127"/>
        <end position="149"/>
    </location>
</feature>
<evidence type="ECO:0000313" key="10">
    <source>
        <dbReference type="EnsemblMetazoa" id="Aqu2.1.32734_001"/>
    </source>
</evidence>
<dbReference type="FunFam" id="3.40.50.300:FF:000188">
    <property type="entry name" value="signal recognition particle receptor subunit alpha"/>
    <property type="match status" value="1"/>
</dbReference>
<sequence>MLDLFTIFTKGGIVLWYFQGTALSLTPAVNSLVKTVLLQERGGMDVFNHESLKLQFKLDNEFELIFVVVYQKILQLAYLDKLMEQVQLAFRDKYKNRLTNSTPLNPSMYSEFGDVFKNILFSLEEADRQSRQKPREMKHWNGTKKKENVTKPFNGKPQEEEEEEIGEEINGIEDVQEETGGREEGENGIDATSSLSSSSGSLPNSDKIRKIIASKTKKSSSTKTTSKKTVKPSNGKPKTKEARQWMVGGSKGDTKALDYSGGAPPTTNGVNHDEEKDLSLKGSMIGQLQPVDQDTPKESGGGGVFSLFKSITAGRVITAESIGPVMEKMKEHLITKNVAIEIADKLCSSVTGKLDGKTIGTFSGIQSVVKSSVEEALVQILSPKVRIDVLQDALKAKEAGRPFVVTFCGVNGVGKSTNLAKICFWLLENGLRVLIAACDTFRSGAVEQLKTHTCRLSSLHPPEREGGPPRVLLFERGYGKDAASICMEAVNFARQQRYDVVLVDTAGRMQDNEPLMVSLAKLIRVNSPDLVLFVGEALVGNEAVDQLVKFNRALIDFADSSDQNPRSIDGIVLTKFDTIDDKVGAAISMTYTTGQPIVFVGTGQTYQDLRTLNVQAVVAALLK</sequence>
<dbReference type="AlphaFoldDB" id="A0A1X7UYY5"/>
<dbReference type="InterPro" id="IPR042101">
    <property type="entry name" value="SRP54_N_sf"/>
</dbReference>
<evidence type="ECO:0000256" key="5">
    <source>
        <dbReference type="ARBA" id="ARBA00023134"/>
    </source>
</evidence>
<keyword evidence="11" id="KW-1185">Reference proteome</keyword>
<dbReference type="EnsemblMetazoa" id="Aqu2.1.32734_001">
    <property type="protein sequence ID" value="Aqu2.1.32734_001"/>
    <property type="gene ID" value="Aqu2.1.32734"/>
</dbReference>
<dbReference type="Gene3D" id="3.40.50.300">
    <property type="entry name" value="P-loop containing nucleotide triphosphate hydrolases"/>
    <property type="match status" value="1"/>
</dbReference>
<keyword evidence="6" id="KW-0472">Membrane</keyword>
<proteinExistence type="inferred from homology"/>
<dbReference type="Pfam" id="PF02881">
    <property type="entry name" value="SRP54_N"/>
    <property type="match status" value="1"/>
</dbReference>
<dbReference type="InParanoid" id="A0A1X7UYY5"/>
<keyword evidence="7" id="KW-0675">Receptor</keyword>
<dbReference type="InterPro" id="IPR013822">
    <property type="entry name" value="Signal_recog_particl_SRP54_hlx"/>
</dbReference>
<dbReference type="GO" id="GO:0005047">
    <property type="term" value="F:signal recognition particle binding"/>
    <property type="evidence" value="ECO:0007669"/>
    <property type="project" value="InterPro"/>
</dbReference>
<dbReference type="GO" id="GO:0003924">
    <property type="term" value="F:GTPase activity"/>
    <property type="evidence" value="ECO:0007669"/>
    <property type="project" value="InterPro"/>
</dbReference>
<dbReference type="CDD" id="cd17876">
    <property type="entry name" value="SRalpha_C"/>
    <property type="match status" value="1"/>
</dbReference>
<evidence type="ECO:0000256" key="6">
    <source>
        <dbReference type="ARBA" id="ARBA00023136"/>
    </source>
</evidence>
<comment type="subcellular location">
    <subcellularLocation>
        <location evidence="1">Endoplasmic reticulum membrane</location>
        <topology evidence="1">Peripheral membrane protein</topology>
        <orientation evidence="1">Cytoplasmic side</orientation>
    </subcellularLocation>
</comment>
<organism evidence="10">
    <name type="scientific">Amphimedon queenslandica</name>
    <name type="common">Sponge</name>
    <dbReference type="NCBI Taxonomy" id="400682"/>
    <lineage>
        <taxon>Eukaryota</taxon>
        <taxon>Metazoa</taxon>
        <taxon>Porifera</taxon>
        <taxon>Demospongiae</taxon>
        <taxon>Heteroscleromorpha</taxon>
        <taxon>Haplosclerida</taxon>
        <taxon>Niphatidae</taxon>
        <taxon>Amphimedon</taxon>
    </lineage>
</organism>
<dbReference type="Pfam" id="PF04086">
    <property type="entry name" value="SRP-alpha_N"/>
    <property type="match status" value="1"/>
</dbReference>
<dbReference type="InterPro" id="IPR003593">
    <property type="entry name" value="AAA+_ATPase"/>
</dbReference>
<dbReference type="SMART" id="SM00962">
    <property type="entry name" value="SRP54"/>
    <property type="match status" value="1"/>
</dbReference>
<dbReference type="SMART" id="SM00963">
    <property type="entry name" value="SRP54_N"/>
    <property type="match status" value="1"/>
</dbReference>
<keyword evidence="3" id="KW-0547">Nucleotide-binding</keyword>
<dbReference type="STRING" id="400682.A0A1X7UYY5"/>
<dbReference type="eggNOG" id="KOG0781">
    <property type="taxonomic scope" value="Eukaryota"/>
</dbReference>
<dbReference type="InterPro" id="IPR000897">
    <property type="entry name" value="SRP54_GTPase_dom"/>
</dbReference>
<evidence type="ECO:0000256" key="3">
    <source>
        <dbReference type="ARBA" id="ARBA00022741"/>
    </source>
</evidence>
<dbReference type="SUPFAM" id="SSF64356">
    <property type="entry name" value="SNARE-like"/>
    <property type="match status" value="1"/>
</dbReference>
<dbReference type="InterPro" id="IPR011012">
    <property type="entry name" value="Longin-like_dom_sf"/>
</dbReference>
<evidence type="ECO:0000256" key="8">
    <source>
        <dbReference type="SAM" id="MobiDB-lite"/>
    </source>
</evidence>
<evidence type="ECO:0000256" key="7">
    <source>
        <dbReference type="ARBA" id="ARBA00023170"/>
    </source>
</evidence>
<protein>
    <recommendedName>
        <fullName evidence="9">SRP54-type proteins GTP-binding domain-containing protein</fullName>
    </recommendedName>
</protein>
<dbReference type="InterPro" id="IPR036225">
    <property type="entry name" value="SRP/SRP_N"/>
</dbReference>
<reference evidence="11" key="1">
    <citation type="journal article" date="2010" name="Nature">
        <title>The Amphimedon queenslandica genome and the evolution of animal complexity.</title>
        <authorList>
            <person name="Srivastava M."/>
            <person name="Simakov O."/>
            <person name="Chapman J."/>
            <person name="Fahey B."/>
            <person name="Gauthier M.E."/>
            <person name="Mitros T."/>
            <person name="Richards G.S."/>
            <person name="Conaco C."/>
            <person name="Dacre M."/>
            <person name="Hellsten U."/>
            <person name="Larroux C."/>
            <person name="Putnam N.H."/>
            <person name="Stanke M."/>
            <person name="Adamska M."/>
            <person name="Darling A."/>
            <person name="Degnan S.M."/>
            <person name="Oakley T.H."/>
            <person name="Plachetzki D.C."/>
            <person name="Zhai Y."/>
            <person name="Adamski M."/>
            <person name="Calcino A."/>
            <person name="Cummins S.F."/>
            <person name="Goodstein D.M."/>
            <person name="Harris C."/>
            <person name="Jackson D.J."/>
            <person name="Leys S.P."/>
            <person name="Shu S."/>
            <person name="Woodcroft B.J."/>
            <person name="Vervoort M."/>
            <person name="Kosik K.S."/>
            <person name="Manning G."/>
            <person name="Degnan B.M."/>
            <person name="Rokhsar D.S."/>
        </authorList>
    </citation>
    <scope>NUCLEOTIDE SEQUENCE [LARGE SCALE GENOMIC DNA]</scope>
</reference>
<feature type="compositionally biased region" description="Acidic residues" evidence="8">
    <location>
        <begin position="159"/>
        <end position="177"/>
    </location>
</feature>
<dbReference type="InterPro" id="IPR027417">
    <property type="entry name" value="P-loop_NTPase"/>
</dbReference>
<dbReference type="GO" id="GO:0005525">
    <property type="term" value="F:GTP binding"/>
    <property type="evidence" value="ECO:0007669"/>
    <property type="project" value="UniProtKB-KW"/>
</dbReference>